<dbReference type="EMBL" id="GBRH01264348">
    <property type="protein sequence ID" value="JAD33547.1"/>
    <property type="molecule type" value="Transcribed_RNA"/>
</dbReference>
<evidence type="ECO:0000313" key="1">
    <source>
        <dbReference type="EMBL" id="JAD33547.1"/>
    </source>
</evidence>
<protein>
    <submittedName>
        <fullName evidence="1">Uncharacterized protein</fullName>
    </submittedName>
</protein>
<name>A0A0A8ZFB4_ARUDO</name>
<sequence>MEWRRRRSRIR</sequence>
<proteinExistence type="predicted"/>
<reference evidence="1" key="2">
    <citation type="journal article" date="2015" name="Data Brief">
        <title>Shoot transcriptome of the giant reed, Arundo donax.</title>
        <authorList>
            <person name="Barrero R.A."/>
            <person name="Guerrero F.D."/>
            <person name="Moolhuijzen P."/>
            <person name="Goolsby J.A."/>
            <person name="Tidwell J."/>
            <person name="Bellgard S.E."/>
            <person name="Bellgard M.I."/>
        </authorList>
    </citation>
    <scope>NUCLEOTIDE SEQUENCE</scope>
    <source>
        <tissue evidence="1">Shoot tissue taken approximately 20 cm above the soil surface</tissue>
    </source>
</reference>
<organism evidence="1">
    <name type="scientific">Arundo donax</name>
    <name type="common">Giant reed</name>
    <name type="synonym">Donax arundinaceus</name>
    <dbReference type="NCBI Taxonomy" id="35708"/>
    <lineage>
        <taxon>Eukaryota</taxon>
        <taxon>Viridiplantae</taxon>
        <taxon>Streptophyta</taxon>
        <taxon>Embryophyta</taxon>
        <taxon>Tracheophyta</taxon>
        <taxon>Spermatophyta</taxon>
        <taxon>Magnoliopsida</taxon>
        <taxon>Liliopsida</taxon>
        <taxon>Poales</taxon>
        <taxon>Poaceae</taxon>
        <taxon>PACMAD clade</taxon>
        <taxon>Arundinoideae</taxon>
        <taxon>Arundineae</taxon>
        <taxon>Arundo</taxon>
    </lineage>
</organism>
<reference evidence="1" key="1">
    <citation type="submission" date="2014-09" db="EMBL/GenBank/DDBJ databases">
        <authorList>
            <person name="Magalhaes I.L.F."/>
            <person name="Oliveira U."/>
            <person name="Santos F.R."/>
            <person name="Vidigal T.H.D.A."/>
            <person name="Brescovit A.D."/>
            <person name="Santos A.J."/>
        </authorList>
    </citation>
    <scope>NUCLEOTIDE SEQUENCE</scope>
    <source>
        <tissue evidence="1">Shoot tissue taken approximately 20 cm above the soil surface</tissue>
    </source>
</reference>
<accession>A0A0A8ZFB4</accession>